<gene>
    <name evidence="2" type="ORF">FJM51_14725</name>
</gene>
<dbReference type="GO" id="GO:0016787">
    <property type="term" value="F:hydrolase activity"/>
    <property type="evidence" value="ECO:0007669"/>
    <property type="project" value="UniProtKB-KW"/>
</dbReference>
<dbReference type="InterPro" id="IPR029058">
    <property type="entry name" value="AB_hydrolase_fold"/>
</dbReference>
<proteinExistence type="predicted"/>
<accession>A0A501WQ63</accession>
<evidence type="ECO:0000313" key="2">
    <source>
        <dbReference type="EMBL" id="TPE49377.1"/>
    </source>
</evidence>
<dbReference type="AlphaFoldDB" id="A0A501WQ63"/>
<organism evidence="2 3">
    <name type="scientific">Amaricoccus solimangrovi</name>
    <dbReference type="NCBI Taxonomy" id="2589815"/>
    <lineage>
        <taxon>Bacteria</taxon>
        <taxon>Pseudomonadati</taxon>
        <taxon>Pseudomonadota</taxon>
        <taxon>Alphaproteobacteria</taxon>
        <taxon>Rhodobacterales</taxon>
        <taxon>Paracoccaceae</taxon>
        <taxon>Amaricoccus</taxon>
    </lineage>
</organism>
<comment type="caution">
    <text evidence="2">The sequence shown here is derived from an EMBL/GenBank/DDBJ whole genome shotgun (WGS) entry which is preliminary data.</text>
</comment>
<evidence type="ECO:0000259" key="1">
    <source>
        <dbReference type="Pfam" id="PF12146"/>
    </source>
</evidence>
<feature type="domain" description="Serine aminopeptidase S33" evidence="1">
    <location>
        <begin position="114"/>
        <end position="337"/>
    </location>
</feature>
<dbReference type="SUPFAM" id="SSF53474">
    <property type="entry name" value="alpha/beta-Hydrolases"/>
    <property type="match status" value="1"/>
</dbReference>
<dbReference type="InterPro" id="IPR051044">
    <property type="entry name" value="MAG_DAG_Lipase"/>
</dbReference>
<keyword evidence="3" id="KW-1185">Reference proteome</keyword>
<dbReference type="Proteomes" id="UP000319255">
    <property type="component" value="Unassembled WGS sequence"/>
</dbReference>
<dbReference type="Gene3D" id="3.40.50.1820">
    <property type="entry name" value="alpha/beta hydrolase"/>
    <property type="match status" value="1"/>
</dbReference>
<reference evidence="2 3" key="1">
    <citation type="submission" date="2019-06" db="EMBL/GenBank/DDBJ databases">
        <title>A novel bacterium of genus Amaricoccus, isolated from marine sediment.</title>
        <authorList>
            <person name="Huang H."/>
            <person name="Mo K."/>
            <person name="Hu Y."/>
        </authorList>
    </citation>
    <scope>NUCLEOTIDE SEQUENCE [LARGE SCALE GENOMIC DNA]</scope>
    <source>
        <strain evidence="2 3">HB172011</strain>
    </source>
</reference>
<dbReference type="OrthoDB" id="8476759at2"/>
<dbReference type="EMBL" id="VFRP01000015">
    <property type="protein sequence ID" value="TPE49377.1"/>
    <property type="molecule type" value="Genomic_DNA"/>
</dbReference>
<dbReference type="PANTHER" id="PTHR11614">
    <property type="entry name" value="PHOSPHOLIPASE-RELATED"/>
    <property type="match status" value="1"/>
</dbReference>
<evidence type="ECO:0000313" key="3">
    <source>
        <dbReference type="Proteomes" id="UP000319255"/>
    </source>
</evidence>
<dbReference type="RefSeq" id="WP_140454898.1">
    <property type="nucleotide sequence ID" value="NZ_VFRP01000015.1"/>
</dbReference>
<name>A0A501WQ63_9RHOB</name>
<dbReference type="InterPro" id="IPR022742">
    <property type="entry name" value="Hydrolase_4"/>
</dbReference>
<dbReference type="Pfam" id="PF12146">
    <property type="entry name" value="Hydrolase_4"/>
    <property type="match status" value="1"/>
</dbReference>
<sequence length="485" mass="52098">MAVFRFVRWIVAALLVVVALVLVARTVQAIRDPALAPWHRLAPDEPGVAEMDAMDWPGWLAAEDRVFAEVRAMSEALPPEDQLPENRYWPGSPMYAAGFPTDWNRSFTLMPDGAPKGAVVLLHGLTDSPYSLRHVGAFYRDRGYAVVGMRMPGHGTVPGGLAAADWRDWMAATRLGVRAARALAPEGPLDLVGYSNGGALAMAYTLDALADPGLARPDRVVLLSPMIGVTFFARFAGLAGWPALLPAFDRAAWFDLVTEYNPFKYNSFPVQGGRQSWRLTEELRRRLDEAAAAGRLAALPPILTFQSVADSTVSTPAVLSRLYDRLPANGSELVLYDVNRAAQLATMLRPGPRGLADRLLPPGPRAFRSVLIGADAAGGAVARIRETDGSERSEALGIPYPREIFSLSHIALPFPPSDALYGYAPDGRENFGISLGALVARGETGTLGISLDGLGRLSSNPFLADMLDRIGTFMAPVTADTGAVP</sequence>
<protein>
    <submittedName>
        <fullName evidence="2">Alpha/beta hydrolase</fullName>
    </submittedName>
</protein>
<keyword evidence="2" id="KW-0378">Hydrolase</keyword>